<dbReference type="OrthoDB" id="6362633at2759"/>
<dbReference type="KEGG" id="pfy:PFICI_05412"/>
<dbReference type="STRING" id="1229662.W3XEA5"/>
<dbReference type="FunCoup" id="W3XEA5">
    <property type="interactions" value="6"/>
</dbReference>
<dbReference type="eggNOG" id="KOG2702">
    <property type="taxonomic scope" value="Eukaryota"/>
</dbReference>
<dbReference type="HOGENOM" id="CLU_067202_0_1_1"/>
<dbReference type="PANTHER" id="PTHR10285">
    <property type="entry name" value="URIDINE KINASE"/>
    <property type="match status" value="1"/>
</dbReference>
<dbReference type="InterPro" id="IPR006083">
    <property type="entry name" value="PRK/URK"/>
</dbReference>
<gene>
    <name evidence="2" type="ORF">PFICI_05412</name>
</gene>
<dbReference type="GO" id="GO:0005524">
    <property type="term" value="F:ATP binding"/>
    <property type="evidence" value="ECO:0007669"/>
    <property type="project" value="InterPro"/>
</dbReference>
<dbReference type="GeneID" id="19270425"/>
<name>W3XEA5_PESFW</name>
<evidence type="ECO:0000313" key="3">
    <source>
        <dbReference type="Proteomes" id="UP000030651"/>
    </source>
</evidence>
<dbReference type="AlphaFoldDB" id="W3XEA5"/>
<dbReference type="EMBL" id="KI912111">
    <property type="protein sequence ID" value="ETS83536.1"/>
    <property type="molecule type" value="Genomic_DNA"/>
</dbReference>
<accession>W3XEA5</accession>
<proteinExistence type="predicted"/>
<dbReference type="OMA" id="TEVCIVE"/>
<sequence>MDTTYQDLANNIVALWKAKSEASRSHPNITRGNERIIIGLAGPPGSGKSTLAYKVAKIVQSFPAGPRVSIVSLDGFHLTRAELSALPNASEAFARRGAPWTFNAAAATRLVQQLKSTFGNQDLLVPTFDHAVKDPVPGGLVVDKDTEVCIVEGNYVLSNEGAWASIAELLDERWLLDVDPAVARSRVAARHLSSGIEPTMELALARTDYNDMPNGRLVMESSKNRYDRLIPSIEDAAQR</sequence>
<feature type="domain" description="Phosphoribulokinase/uridine kinase" evidence="1">
    <location>
        <begin position="37"/>
        <end position="181"/>
    </location>
</feature>
<dbReference type="Gene3D" id="3.40.50.300">
    <property type="entry name" value="P-loop containing nucleotide triphosphate hydrolases"/>
    <property type="match status" value="2"/>
</dbReference>
<dbReference type="InterPro" id="IPR027417">
    <property type="entry name" value="P-loop_NTPase"/>
</dbReference>
<dbReference type="GO" id="GO:0016301">
    <property type="term" value="F:kinase activity"/>
    <property type="evidence" value="ECO:0007669"/>
    <property type="project" value="InterPro"/>
</dbReference>
<dbReference type="Pfam" id="PF00485">
    <property type="entry name" value="PRK"/>
    <property type="match status" value="1"/>
</dbReference>
<evidence type="ECO:0000313" key="2">
    <source>
        <dbReference type="EMBL" id="ETS83536.1"/>
    </source>
</evidence>
<protein>
    <recommendedName>
        <fullName evidence="1">Phosphoribulokinase/uridine kinase domain-containing protein</fullName>
    </recommendedName>
</protein>
<dbReference type="InParanoid" id="W3XEA5"/>
<dbReference type="Proteomes" id="UP000030651">
    <property type="component" value="Unassembled WGS sequence"/>
</dbReference>
<organism evidence="2 3">
    <name type="scientific">Pestalotiopsis fici (strain W106-1 / CGMCC3.15140)</name>
    <dbReference type="NCBI Taxonomy" id="1229662"/>
    <lineage>
        <taxon>Eukaryota</taxon>
        <taxon>Fungi</taxon>
        <taxon>Dikarya</taxon>
        <taxon>Ascomycota</taxon>
        <taxon>Pezizomycotina</taxon>
        <taxon>Sordariomycetes</taxon>
        <taxon>Xylariomycetidae</taxon>
        <taxon>Amphisphaeriales</taxon>
        <taxon>Sporocadaceae</taxon>
        <taxon>Pestalotiopsis</taxon>
    </lineage>
</organism>
<reference evidence="3" key="1">
    <citation type="journal article" date="2015" name="BMC Genomics">
        <title>Genomic and transcriptomic analysis of the endophytic fungus Pestalotiopsis fici reveals its lifestyle and high potential for synthesis of natural products.</title>
        <authorList>
            <person name="Wang X."/>
            <person name="Zhang X."/>
            <person name="Liu L."/>
            <person name="Xiang M."/>
            <person name="Wang W."/>
            <person name="Sun X."/>
            <person name="Che Y."/>
            <person name="Guo L."/>
            <person name="Liu G."/>
            <person name="Guo L."/>
            <person name="Wang C."/>
            <person name="Yin W.B."/>
            <person name="Stadler M."/>
            <person name="Zhang X."/>
            <person name="Liu X."/>
        </authorList>
    </citation>
    <scope>NUCLEOTIDE SEQUENCE [LARGE SCALE GENOMIC DNA]</scope>
    <source>
        <strain evidence="3">W106-1 / CGMCC3.15140</strain>
    </source>
</reference>
<dbReference type="SUPFAM" id="SSF52540">
    <property type="entry name" value="P-loop containing nucleoside triphosphate hydrolases"/>
    <property type="match status" value="1"/>
</dbReference>
<evidence type="ECO:0000259" key="1">
    <source>
        <dbReference type="Pfam" id="PF00485"/>
    </source>
</evidence>
<dbReference type="RefSeq" id="XP_007832184.1">
    <property type="nucleotide sequence ID" value="XM_007833993.1"/>
</dbReference>
<keyword evidence="3" id="KW-1185">Reference proteome</keyword>